<proteinExistence type="predicted"/>
<keyword evidence="2" id="KW-0732">Signal</keyword>
<dbReference type="EMBL" id="JBANRG010000012">
    <property type="protein sequence ID" value="KAK7461963.1"/>
    <property type="molecule type" value="Genomic_DNA"/>
</dbReference>
<gene>
    <name evidence="3" type="ORF">VKT23_008395</name>
</gene>
<comment type="caution">
    <text evidence="3">The sequence shown here is derived from an EMBL/GenBank/DDBJ whole genome shotgun (WGS) entry which is preliminary data.</text>
</comment>
<dbReference type="Proteomes" id="UP001498398">
    <property type="component" value="Unassembled WGS sequence"/>
</dbReference>
<dbReference type="SUPFAM" id="SSF56973">
    <property type="entry name" value="Aerolisin/ETX pore-forming domain"/>
    <property type="match status" value="1"/>
</dbReference>
<name>A0ABR1JMC8_9AGAR</name>
<feature type="signal peptide" evidence="2">
    <location>
        <begin position="1"/>
        <end position="17"/>
    </location>
</feature>
<protein>
    <submittedName>
        <fullName evidence="3">Uncharacterized protein</fullName>
    </submittedName>
</protein>
<feature type="chain" id="PRO_5045712410" evidence="2">
    <location>
        <begin position="18"/>
        <end position="344"/>
    </location>
</feature>
<evidence type="ECO:0000256" key="1">
    <source>
        <dbReference type="SAM" id="MobiDB-lite"/>
    </source>
</evidence>
<evidence type="ECO:0000313" key="4">
    <source>
        <dbReference type="Proteomes" id="UP001498398"/>
    </source>
</evidence>
<feature type="compositionally biased region" description="Polar residues" evidence="1">
    <location>
        <begin position="133"/>
        <end position="143"/>
    </location>
</feature>
<reference evidence="3 4" key="1">
    <citation type="submission" date="2024-01" db="EMBL/GenBank/DDBJ databases">
        <title>A draft genome for the cacao thread blight pathogen Marasmiellus scandens.</title>
        <authorList>
            <person name="Baruah I.K."/>
            <person name="Leung J."/>
            <person name="Bukari Y."/>
            <person name="Amoako-Attah I."/>
            <person name="Meinhardt L.W."/>
            <person name="Bailey B.A."/>
            <person name="Cohen S.P."/>
        </authorList>
    </citation>
    <scope>NUCLEOTIDE SEQUENCE [LARGE SCALE GENOMIC DNA]</scope>
    <source>
        <strain evidence="3 4">GH-19</strain>
    </source>
</reference>
<accession>A0ABR1JMC8</accession>
<evidence type="ECO:0000313" key="3">
    <source>
        <dbReference type="EMBL" id="KAK7461963.1"/>
    </source>
</evidence>
<evidence type="ECO:0000256" key="2">
    <source>
        <dbReference type="SAM" id="SignalP"/>
    </source>
</evidence>
<feature type="region of interest" description="Disordered" evidence="1">
    <location>
        <begin position="115"/>
        <end position="143"/>
    </location>
</feature>
<keyword evidence="4" id="KW-1185">Reference proteome</keyword>
<organism evidence="3 4">
    <name type="scientific">Marasmiellus scandens</name>
    <dbReference type="NCBI Taxonomy" id="2682957"/>
    <lineage>
        <taxon>Eukaryota</taxon>
        <taxon>Fungi</taxon>
        <taxon>Dikarya</taxon>
        <taxon>Basidiomycota</taxon>
        <taxon>Agaricomycotina</taxon>
        <taxon>Agaricomycetes</taxon>
        <taxon>Agaricomycetidae</taxon>
        <taxon>Agaricales</taxon>
        <taxon>Marasmiineae</taxon>
        <taxon>Omphalotaceae</taxon>
        <taxon>Marasmiellus</taxon>
    </lineage>
</organism>
<sequence>MVLLFTALALCILSVHGQFFANIISGDSPTLPVCSQVQISFGGGVPPYAFNVWSYYDQQYTSGTTTYSPGTAIWTIEYPPNSILFLFVSDATGFYFQSHYFQVLPAASGSTSCSTPEFQRADGGQSPFETGGQVPSNVPTPSATGIPAVAPTAMAAMNECSEGASCSFTPTSTGSSYPQQTLIGNAFDNCRSNLTVRQHFEGNVTITDNWSVEVGASIGLPKELGIDISGSVGHSETTTLSQSLDYEVPPQSKAALVGSATFDAIFGVLAVNSPSSGPMNIPDVVYFKRNTSVPNVVAVQQFGCNESWPIWNATELSDRNKGEKIASGLSPVLVTVAVLIMIVS</sequence>